<dbReference type="GO" id="GO:0008202">
    <property type="term" value="P:steroid metabolic process"/>
    <property type="evidence" value="ECO:0007669"/>
    <property type="project" value="UniProtKB-KW"/>
</dbReference>
<dbReference type="PRINTS" id="PR00081">
    <property type="entry name" value="GDHRDH"/>
</dbReference>
<evidence type="ECO:0000313" key="7">
    <source>
        <dbReference type="EMBL" id="CDX14578.1"/>
    </source>
</evidence>
<dbReference type="Proteomes" id="UP000046373">
    <property type="component" value="Unassembled WGS sequence"/>
</dbReference>
<dbReference type="Pfam" id="PF13561">
    <property type="entry name" value="adh_short_C2"/>
    <property type="match status" value="1"/>
</dbReference>
<dbReference type="AlphaFoldDB" id="A0A090DKU5"/>
<dbReference type="PANTHER" id="PTHR43180:SF28">
    <property type="entry name" value="NAD(P)-BINDING ROSSMANN-FOLD SUPERFAMILY PROTEIN"/>
    <property type="match status" value="1"/>
</dbReference>
<name>A0A090DKU5_MESPL</name>
<keyword evidence="3" id="KW-0520">NAD</keyword>
<reference evidence="8" key="2">
    <citation type="submission" date="2014-08" db="EMBL/GenBank/DDBJ databases">
        <authorList>
            <person name="Moulin L."/>
        </authorList>
    </citation>
    <scope>NUCLEOTIDE SEQUENCE [LARGE SCALE GENOMIC DNA]</scope>
</reference>
<dbReference type="InterPro" id="IPR002347">
    <property type="entry name" value="SDR_fam"/>
</dbReference>
<organism evidence="7 9">
    <name type="scientific">Mesorhizobium plurifarium</name>
    <dbReference type="NCBI Taxonomy" id="69974"/>
    <lineage>
        <taxon>Bacteria</taxon>
        <taxon>Pseudomonadati</taxon>
        <taxon>Pseudomonadota</taxon>
        <taxon>Alphaproteobacteria</taxon>
        <taxon>Hyphomicrobiales</taxon>
        <taxon>Phyllobacteriaceae</taxon>
        <taxon>Mesorhizobium</taxon>
    </lineage>
</organism>
<dbReference type="Gene3D" id="3.40.50.720">
    <property type="entry name" value="NAD(P)-binding Rossmann-like Domain"/>
    <property type="match status" value="1"/>
</dbReference>
<evidence type="ECO:0000256" key="4">
    <source>
        <dbReference type="ARBA" id="ARBA00023098"/>
    </source>
</evidence>
<evidence type="ECO:0000313" key="6">
    <source>
        <dbReference type="EMBL" id="CDX11674.1"/>
    </source>
</evidence>
<keyword evidence="4" id="KW-0443">Lipid metabolism</keyword>
<dbReference type="PANTHER" id="PTHR43180">
    <property type="entry name" value="3-OXOACYL-(ACYL-CARRIER-PROTEIN) REDUCTASE (AFU_ORTHOLOGUE AFUA_6G11210)"/>
    <property type="match status" value="1"/>
</dbReference>
<gene>
    <name evidence="6" type="ORF">MPL3356_110096</name>
    <name evidence="7" type="ORF">MPLDJ20_100094</name>
</gene>
<dbReference type="SUPFAM" id="SSF51735">
    <property type="entry name" value="NAD(P)-binding Rossmann-fold domains"/>
    <property type="match status" value="1"/>
</dbReference>
<keyword evidence="8" id="KW-1185">Reference proteome</keyword>
<dbReference type="InterPro" id="IPR036291">
    <property type="entry name" value="NAD(P)-bd_dom_sf"/>
</dbReference>
<keyword evidence="2" id="KW-0560">Oxidoreductase</keyword>
<dbReference type="PRINTS" id="PR00080">
    <property type="entry name" value="SDRFAMILY"/>
</dbReference>
<dbReference type="STRING" id="69974.MPLDJ20_100094"/>
<dbReference type="SMR" id="A0A090DKU5"/>
<dbReference type="CDD" id="cd05233">
    <property type="entry name" value="SDR_c"/>
    <property type="match status" value="1"/>
</dbReference>
<dbReference type="InterPro" id="IPR020904">
    <property type="entry name" value="Sc_DH/Rdtase_CS"/>
</dbReference>
<evidence type="ECO:0000256" key="5">
    <source>
        <dbReference type="ARBA" id="ARBA00023221"/>
    </source>
</evidence>
<dbReference type="PROSITE" id="PS00061">
    <property type="entry name" value="ADH_SHORT"/>
    <property type="match status" value="1"/>
</dbReference>
<evidence type="ECO:0000313" key="8">
    <source>
        <dbReference type="Proteomes" id="UP000045285"/>
    </source>
</evidence>
<dbReference type="EMBL" id="CCNB01000002">
    <property type="protein sequence ID" value="CDX14578.1"/>
    <property type="molecule type" value="Genomic_DNA"/>
</dbReference>
<accession>A0A090DKU5</accession>
<evidence type="ECO:0000256" key="1">
    <source>
        <dbReference type="ARBA" id="ARBA00006484"/>
    </source>
</evidence>
<sequence length="263" mass="28191">MNLSGKTAIITAGASGIGRVIAHRFVEQGAQVCLCDIADDALAAVTRELPSAIVLKADVSKSSDVAALYDAFLARHSRLDILVNNAGISGPTKRVEDITDEEWNETMAVNVSGQFYMVRKAVPLFRQAGGGCVINLSSVAGRLGMPLRAPYSTSKYAVRGLTDVLAVELGEIGVRVNAILPGLVDGPRGQRVMREQAEKRGMTLEEWMPFFLHNISMHTMIDMKEIADVAVFLASDLAPHISGQSISVCGNFESYRGPKTAGD</sequence>
<reference evidence="7 9" key="1">
    <citation type="submission" date="2014-08" db="EMBL/GenBank/DDBJ databases">
        <authorList>
            <person name="Moulin Lionel"/>
        </authorList>
    </citation>
    <scope>NUCLEOTIDE SEQUENCE [LARGE SCALE GENOMIC DNA]</scope>
</reference>
<proteinExistence type="inferred from homology"/>
<evidence type="ECO:0000313" key="9">
    <source>
        <dbReference type="Proteomes" id="UP000046373"/>
    </source>
</evidence>
<evidence type="ECO:0000256" key="2">
    <source>
        <dbReference type="ARBA" id="ARBA00023002"/>
    </source>
</evidence>
<dbReference type="Proteomes" id="UP000045285">
    <property type="component" value="Unassembled WGS sequence"/>
</dbReference>
<dbReference type="GO" id="GO:0016491">
    <property type="term" value="F:oxidoreductase activity"/>
    <property type="evidence" value="ECO:0007669"/>
    <property type="project" value="UniProtKB-KW"/>
</dbReference>
<evidence type="ECO:0000256" key="3">
    <source>
        <dbReference type="ARBA" id="ARBA00023027"/>
    </source>
</evidence>
<comment type="similarity">
    <text evidence="1">Belongs to the short-chain dehydrogenases/reductases (SDR) family.</text>
</comment>
<keyword evidence="5" id="KW-0753">Steroid metabolism</keyword>
<dbReference type="EMBL" id="CCMZ01000003">
    <property type="protein sequence ID" value="CDX11674.1"/>
    <property type="molecule type" value="Genomic_DNA"/>
</dbReference>
<dbReference type="GeneID" id="31887606"/>
<protein>
    <submittedName>
        <fullName evidence="7">Short-chain dehydrogenase/reductase SDR</fullName>
    </submittedName>
</protein>
<dbReference type="FunFam" id="3.40.50.720:FF:000084">
    <property type="entry name" value="Short-chain dehydrogenase reductase"/>
    <property type="match status" value="1"/>
</dbReference>